<dbReference type="PANTHER" id="PTHR15363:SF3">
    <property type="entry name" value="POU DOMAIN CLASS 2-ASSOCIATING FACTOR 1"/>
    <property type="match status" value="1"/>
</dbReference>
<dbReference type="InterPro" id="IPR015389">
    <property type="entry name" value="PD-C2-AF1"/>
</dbReference>
<protein>
    <submittedName>
        <fullName evidence="1">POU class 2 homeobox associating factor 1</fullName>
    </submittedName>
</protein>
<name>A0A8I5NG29_PAPAN</name>
<dbReference type="GeneTree" id="ENSGT00390000017499"/>
<reference evidence="1 2" key="1">
    <citation type="submission" date="2012-03" db="EMBL/GenBank/DDBJ databases">
        <title>Whole Genome Assembly of Papio anubis.</title>
        <authorList>
            <person name="Liu Y.L."/>
            <person name="Abraham K.A."/>
            <person name="Akbar H.A."/>
            <person name="Ali S.A."/>
            <person name="Anosike U.A."/>
            <person name="Aqrawi P.A."/>
            <person name="Arias F.A."/>
            <person name="Attaway T.A."/>
            <person name="Awwad R.A."/>
            <person name="Babu C.B."/>
            <person name="Bandaranaike D.B."/>
            <person name="Battles P.B."/>
            <person name="Bell A.B."/>
            <person name="Beltran B.B."/>
            <person name="Berhane-Mersha D.B."/>
            <person name="Bess C.B."/>
            <person name="Bickham C.B."/>
            <person name="Bolden T.B."/>
            <person name="Carter K.C."/>
            <person name="Chau D.C."/>
            <person name="Chavez A.C."/>
            <person name="Clerc-Blankenburg K.C."/>
            <person name="Coyle M.C."/>
            <person name="Dao M.D."/>
            <person name="Davila M.L.D."/>
            <person name="Davy-Carroll L.D."/>
            <person name="Denson S.D."/>
            <person name="Dinh H.D."/>
            <person name="Fernandez S.F."/>
            <person name="Fernando P.F."/>
            <person name="Forbes L.F."/>
            <person name="Francis C.F."/>
            <person name="Francisco L.F."/>
            <person name="Fu Q.F."/>
            <person name="Garcia-Iii R.G."/>
            <person name="Garrett T.G."/>
            <person name="Gross S.G."/>
            <person name="Gubbala S.G."/>
            <person name="Hirani K.H."/>
            <person name="Hogues M.H."/>
            <person name="Hollins B.H."/>
            <person name="Jackson L.J."/>
            <person name="Javaid M.J."/>
            <person name="Jhangiani S.J."/>
            <person name="Johnson A.J."/>
            <person name="Johnson B.J."/>
            <person name="Jones J.J."/>
            <person name="Joshi V.J."/>
            <person name="Kalu J.K."/>
            <person name="Khan N.K."/>
            <person name="Korchina V.K."/>
            <person name="Kovar C.K."/>
            <person name="Lago L.L."/>
            <person name="Lara F.L."/>
            <person name="Le T.-K.L."/>
            <person name="Lee S.L."/>
            <person name="Legall-Iii F.L."/>
            <person name="Lemon S.L."/>
            <person name="Liu J.L."/>
            <person name="Liu Y.-S.L."/>
            <person name="Liyanage D.L."/>
            <person name="Lopez J.L."/>
            <person name="Lorensuhewa L.L."/>
            <person name="Mata R.M."/>
            <person name="Mathew T.M."/>
            <person name="Mercado C.M."/>
            <person name="Mercado I.M."/>
            <person name="Morales K.M."/>
            <person name="Morgan M.M."/>
            <person name="Munidasa M.M."/>
            <person name="Ngo D.N."/>
            <person name="Nguyen L.N."/>
            <person name="Nguyen T.N."/>
            <person name="Nguyen N.N."/>
            <person name="Obregon M.O."/>
            <person name="Okwuonu G.O."/>
            <person name="Ongeri F.O."/>
            <person name="Onwere C.O."/>
            <person name="Osifeso I.O."/>
            <person name="Parra A.P."/>
            <person name="Patil S.P."/>
            <person name="Perez A.P."/>
            <person name="Perez Y.P."/>
            <person name="Pham C.P."/>
            <person name="Pu L.-L.P."/>
            <person name="Puazo M.P."/>
            <person name="Quiroz J.Q."/>
            <person name="Rouhana J.R."/>
            <person name="Ruiz M.R."/>
            <person name="Ruiz S.-J.R."/>
            <person name="Saada N.S."/>
            <person name="Santibanez J.S."/>
            <person name="Scheel M.S."/>
            <person name="Schneider B.S."/>
            <person name="Simmons D.S."/>
            <person name="Sisson I.S."/>
            <person name="Tang L.-Y.T."/>
            <person name="Thornton R.T."/>
            <person name="Tisius J.T."/>
            <person name="Toledanes G.T."/>
            <person name="Trejos Z.T."/>
            <person name="Usmani K.U."/>
            <person name="Varghese R.V."/>
            <person name="Vattathil S.V."/>
            <person name="Vee V.V."/>
            <person name="Walker D.W."/>
            <person name="Weissenberger G.W."/>
            <person name="White C.W."/>
            <person name="Williams A.W."/>
            <person name="Woodworth J.W."/>
            <person name="Wright R.W."/>
            <person name="Zhu Y.Z."/>
            <person name="Han Y.H."/>
            <person name="Newsham I.N."/>
            <person name="Nazareth L.N."/>
            <person name="Worley K.W."/>
            <person name="Muzny D.M."/>
            <person name="Rogers J.R."/>
            <person name="Gibbs R.G."/>
        </authorList>
    </citation>
    <scope>NUCLEOTIDE SEQUENCE [LARGE SCALE GENOMIC DNA]</scope>
</reference>
<reference evidence="1" key="2">
    <citation type="submission" date="2025-08" db="UniProtKB">
        <authorList>
            <consortium name="Ensembl"/>
        </authorList>
    </citation>
    <scope>IDENTIFICATION</scope>
</reference>
<gene>
    <name evidence="1" type="primary">POU2AF1</name>
</gene>
<accession>A0A8I5NG29</accession>
<sequence>MTGVSSQLRTSDPWESHFPLSRPHGGLSPAHALVAWKPAWAPCKDQRFPEELLVSSLAWGGLDTGFPQLAPHHLHTHTQQVPVGPVQAVAARAALLLCPSWLAPGVEHSGPGPLGRAQWGDRQPGCRNVAPVPEVGGCDDAAHAAGTQAFKKPRKQPQRKRWLHWRKTHPGLTLKKPNCRLQREKATSCHRPCSGKNVVLPHQPLATYTTVGPSCLDMEGSVSAVTEEGALCAGWLSQPTPATLQPLAPWTPYTEYVPHEAVSCPYSADMYVQPVCPSYTVVGPSSVLTYASPPLITNVTTRSSATPAVGPPLEGPEHQAPLTYFPWPQPLSTLPTSTLQYQPPAPALPGPQFVQLPISIPEPVLQDMEDPRRATSSLTIDKLLLEEEDSDAYALNHTLSVEGF</sequence>
<evidence type="ECO:0000313" key="1">
    <source>
        <dbReference type="Ensembl" id="ENSPANP00000056507.1"/>
    </source>
</evidence>
<dbReference type="Pfam" id="PF09310">
    <property type="entry name" value="PD-C2-AF1"/>
    <property type="match status" value="1"/>
</dbReference>
<organism evidence="1 2">
    <name type="scientific">Papio anubis</name>
    <name type="common">Olive baboon</name>
    <dbReference type="NCBI Taxonomy" id="9555"/>
    <lineage>
        <taxon>Eukaryota</taxon>
        <taxon>Metazoa</taxon>
        <taxon>Chordata</taxon>
        <taxon>Craniata</taxon>
        <taxon>Vertebrata</taxon>
        <taxon>Euteleostomi</taxon>
        <taxon>Mammalia</taxon>
        <taxon>Eutheria</taxon>
        <taxon>Euarchontoglires</taxon>
        <taxon>Primates</taxon>
        <taxon>Haplorrhini</taxon>
        <taxon>Catarrhini</taxon>
        <taxon>Cercopithecidae</taxon>
        <taxon>Cercopithecinae</taxon>
        <taxon>Papio</taxon>
    </lineage>
</organism>
<dbReference type="GO" id="GO:0090575">
    <property type="term" value="C:RNA polymerase II transcription regulator complex"/>
    <property type="evidence" value="ECO:0007669"/>
    <property type="project" value="TreeGrafter"/>
</dbReference>
<proteinExistence type="predicted"/>
<dbReference type="Proteomes" id="UP000028761">
    <property type="component" value="Chromosome 12"/>
</dbReference>
<keyword evidence="2" id="KW-1185">Reference proteome</keyword>
<reference evidence="1" key="3">
    <citation type="submission" date="2025-09" db="UniProtKB">
        <authorList>
            <consortium name="Ensembl"/>
        </authorList>
    </citation>
    <scope>IDENTIFICATION</scope>
</reference>
<evidence type="ECO:0000313" key="2">
    <source>
        <dbReference type="Proteomes" id="UP000028761"/>
    </source>
</evidence>
<dbReference type="PANTHER" id="PTHR15363">
    <property type="entry name" value="POU DOMAIN CLASS 2-ASSOCIATING FACTOR 1"/>
    <property type="match status" value="1"/>
</dbReference>
<dbReference type="GO" id="GO:0045944">
    <property type="term" value="P:positive regulation of transcription by RNA polymerase II"/>
    <property type="evidence" value="ECO:0007669"/>
    <property type="project" value="TreeGrafter"/>
</dbReference>
<dbReference type="AlphaFoldDB" id="A0A8I5NG29"/>
<dbReference type="Ensembl" id="ENSPANT00000062054.1">
    <property type="protein sequence ID" value="ENSPANP00000056507.1"/>
    <property type="gene ID" value="ENSPANG00000040104.1"/>
</dbReference>
<dbReference type="GO" id="GO:0003713">
    <property type="term" value="F:transcription coactivator activity"/>
    <property type="evidence" value="ECO:0007669"/>
    <property type="project" value="TreeGrafter"/>
</dbReference>